<dbReference type="AlphaFoldDB" id="A0A179ICS8"/>
<dbReference type="GO" id="GO:0016747">
    <property type="term" value="F:acyltransferase activity, transferring groups other than amino-acyl groups"/>
    <property type="evidence" value="ECO:0007669"/>
    <property type="project" value="InterPro"/>
</dbReference>
<dbReference type="PROSITE" id="PS51186">
    <property type="entry name" value="GNAT"/>
    <property type="match status" value="1"/>
</dbReference>
<evidence type="ECO:0000313" key="2">
    <source>
        <dbReference type="EMBL" id="OAQ99549.1"/>
    </source>
</evidence>
<comment type="caution">
    <text evidence="2">The sequence shown here is derived from an EMBL/GenBank/DDBJ whole genome shotgun (WGS) entry which is preliminary data.</text>
</comment>
<dbReference type="Pfam" id="PF13302">
    <property type="entry name" value="Acetyltransf_3"/>
    <property type="match status" value="1"/>
</dbReference>
<dbReference type="Gene3D" id="3.40.630.30">
    <property type="match status" value="1"/>
</dbReference>
<keyword evidence="3" id="KW-1185">Reference proteome</keyword>
<dbReference type="PANTHER" id="PTHR43792:SF1">
    <property type="entry name" value="N-ACETYLTRANSFERASE DOMAIN-CONTAINING PROTEIN"/>
    <property type="match status" value="1"/>
</dbReference>
<evidence type="ECO:0000313" key="3">
    <source>
        <dbReference type="Proteomes" id="UP000243081"/>
    </source>
</evidence>
<name>A0A179ICS8_CORDF</name>
<protein>
    <recommendedName>
        <fullName evidence="1">N-acetyltransferase domain-containing protein</fullName>
    </recommendedName>
</protein>
<dbReference type="PANTHER" id="PTHR43792">
    <property type="entry name" value="GNAT FAMILY, PUTATIVE (AFU_ORTHOLOGUE AFUA_3G00765)-RELATED-RELATED"/>
    <property type="match status" value="1"/>
</dbReference>
<sequence length="231" mass="25769">MATEQKVARGEVEFVAVKSTLPLVPFPPPEERIAILTERLLLRPYQESDLQALYELNSDTEVAQWMSTGIPHADIEATRKSLEPMLQNILERQNFVICLASTGQVIGTGGNHRRCGTLGWPEVGYSLKKEFWGQGFGTEFLQGFLQWWWALPRAALDLKVDKTTIPDGHADGVVPECMVAITIEANKASRGVMAKCGFKLARLHPVIDLRDNTQTIDLFCHAARRPPESQS</sequence>
<dbReference type="InterPro" id="IPR000182">
    <property type="entry name" value="GNAT_dom"/>
</dbReference>
<dbReference type="InterPro" id="IPR051531">
    <property type="entry name" value="N-acetyltransferase"/>
</dbReference>
<organism evidence="2 3">
    <name type="scientific">Cordyceps confragosa</name>
    <name type="common">Lecanicillium lecanii</name>
    <dbReference type="NCBI Taxonomy" id="2714763"/>
    <lineage>
        <taxon>Eukaryota</taxon>
        <taxon>Fungi</taxon>
        <taxon>Dikarya</taxon>
        <taxon>Ascomycota</taxon>
        <taxon>Pezizomycotina</taxon>
        <taxon>Sordariomycetes</taxon>
        <taxon>Hypocreomycetidae</taxon>
        <taxon>Hypocreales</taxon>
        <taxon>Cordycipitaceae</taxon>
        <taxon>Akanthomyces</taxon>
    </lineage>
</organism>
<proteinExistence type="predicted"/>
<accession>A0A179ICS8</accession>
<dbReference type="Proteomes" id="UP000243081">
    <property type="component" value="Unassembled WGS sequence"/>
</dbReference>
<evidence type="ECO:0000259" key="1">
    <source>
        <dbReference type="PROSITE" id="PS51186"/>
    </source>
</evidence>
<dbReference type="OMA" id="NWSIYGW"/>
<dbReference type="OrthoDB" id="4072826at2759"/>
<dbReference type="SUPFAM" id="SSF55729">
    <property type="entry name" value="Acyl-CoA N-acyltransferases (Nat)"/>
    <property type="match status" value="1"/>
</dbReference>
<dbReference type="InterPro" id="IPR016181">
    <property type="entry name" value="Acyl_CoA_acyltransferase"/>
</dbReference>
<dbReference type="EMBL" id="LUKN01002152">
    <property type="protein sequence ID" value="OAQ99549.1"/>
    <property type="molecule type" value="Genomic_DNA"/>
</dbReference>
<gene>
    <name evidence="2" type="ORF">LLEC1_01321</name>
</gene>
<reference evidence="2 3" key="1">
    <citation type="submission" date="2016-03" db="EMBL/GenBank/DDBJ databases">
        <title>Fine-scale spatial genetic structure of a fungal parasite of coffee scale insects.</title>
        <authorList>
            <person name="Jackson D."/>
            <person name="Zemenick K.A."/>
            <person name="Malloure B."/>
            <person name="Quandt C.A."/>
            <person name="James T.Y."/>
        </authorList>
    </citation>
    <scope>NUCLEOTIDE SEQUENCE [LARGE SCALE GENOMIC DNA]</scope>
    <source>
        <strain evidence="2 3">UM487</strain>
    </source>
</reference>
<feature type="domain" description="N-acetyltransferase" evidence="1">
    <location>
        <begin position="40"/>
        <end position="217"/>
    </location>
</feature>